<evidence type="ECO:0000256" key="4">
    <source>
        <dbReference type="ARBA" id="ARBA00022645"/>
    </source>
</evidence>
<feature type="chain" id="PRO_5043384254" evidence="9">
    <location>
        <begin position="28"/>
        <end position="467"/>
    </location>
</feature>
<evidence type="ECO:0000256" key="8">
    <source>
        <dbReference type="ARBA" id="ARBA00023180"/>
    </source>
</evidence>
<organism evidence="10 11">
    <name type="scientific">Erythroxylum novogranatense</name>
    <dbReference type="NCBI Taxonomy" id="1862640"/>
    <lineage>
        <taxon>Eukaryota</taxon>
        <taxon>Viridiplantae</taxon>
        <taxon>Streptophyta</taxon>
        <taxon>Embryophyta</taxon>
        <taxon>Tracheophyta</taxon>
        <taxon>Spermatophyta</taxon>
        <taxon>Magnoliopsida</taxon>
        <taxon>eudicotyledons</taxon>
        <taxon>Gunneridae</taxon>
        <taxon>Pentapetalae</taxon>
        <taxon>rosids</taxon>
        <taxon>fabids</taxon>
        <taxon>Malpighiales</taxon>
        <taxon>Erythroxylaceae</taxon>
        <taxon>Erythroxylum</taxon>
    </lineage>
</organism>
<accession>A0AAV8T8J0</accession>
<feature type="signal peptide" evidence="9">
    <location>
        <begin position="1"/>
        <end position="27"/>
    </location>
</feature>
<dbReference type="FunFam" id="3.40.50.1820:FF:000148">
    <property type="entry name" value="Serine carboxypeptidase-like 11"/>
    <property type="match status" value="1"/>
</dbReference>
<dbReference type="Proteomes" id="UP001159364">
    <property type="component" value="Linkage Group LG06"/>
</dbReference>
<evidence type="ECO:0000256" key="9">
    <source>
        <dbReference type="SAM" id="SignalP"/>
    </source>
</evidence>
<evidence type="ECO:0000256" key="3">
    <source>
        <dbReference type="ARBA" id="ARBA00022525"/>
    </source>
</evidence>
<evidence type="ECO:0000313" key="10">
    <source>
        <dbReference type="EMBL" id="KAJ8762624.1"/>
    </source>
</evidence>
<comment type="similarity">
    <text evidence="2">Belongs to the peptidase S10 family.</text>
</comment>
<dbReference type="Gene3D" id="3.40.50.12670">
    <property type="match status" value="1"/>
</dbReference>
<dbReference type="PANTHER" id="PTHR11802:SF29">
    <property type="entry name" value="SERINE CARBOXYPEPTIDASE-LIKE 19"/>
    <property type="match status" value="1"/>
</dbReference>
<dbReference type="GO" id="GO:0005576">
    <property type="term" value="C:extracellular region"/>
    <property type="evidence" value="ECO:0007669"/>
    <property type="project" value="UniProtKB-SubCell"/>
</dbReference>
<keyword evidence="4" id="KW-0121">Carboxypeptidase</keyword>
<dbReference type="EMBL" id="JAIWQS010000006">
    <property type="protein sequence ID" value="KAJ8762624.1"/>
    <property type="molecule type" value="Genomic_DNA"/>
</dbReference>
<keyword evidence="5" id="KW-0378">Hydrolase</keyword>
<dbReference type="GO" id="GO:0004185">
    <property type="term" value="F:serine-type carboxypeptidase activity"/>
    <property type="evidence" value="ECO:0007669"/>
    <property type="project" value="InterPro"/>
</dbReference>
<dbReference type="Pfam" id="PF00450">
    <property type="entry name" value="Peptidase_S10"/>
    <property type="match status" value="1"/>
</dbReference>
<evidence type="ECO:0000256" key="1">
    <source>
        <dbReference type="ARBA" id="ARBA00004613"/>
    </source>
</evidence>
<keyword evidence="5" id="KW-0645">Protease</keyword>
<dbReference type="PANTHER" id="PTHR11802">
    <property type="entry name" value="SERINE PROTEASE FAMILY S10 SERINE CARBOXYPEPTIDASE"/>
    <property type="match status" value="1"/>
</dbReference>
<keyword evidence="8" id="KW-0325">Glycoprotein</keyword>
<reference evidence="10 11" key="1">
    <citation type="submission" date="2021-09" db="EMBL/GenBank/DDBJ databases">
        <title>Genomic insights and catalytic innovation underlie evolution of tropane alkaloids biosynthesis.</title>
        <authorList>
            <person name="Wang Y.-J."/>
            <person name="Tian T."/>
            <person name="Huang J.-P."/>
            <person name="Huang S.-X."/>
        </authorList>
    </citation>
    <scope>NUCLEOTIDE SEQUENCE [LARGE SCALE GENOMIC DNA]</scope>
    <source>
        <strain evidence="10">KIB-2018</strain>
        <tissue evidence="10">Leaf</tissue>
    </source>
</reference>
<dbReference type="AlphaFoldDB" id="A0AAV8T8J0"/>
<dbReference type="SUPFAM" id="SSF53474">
    <property type="entry name" value="alpha/beta-Hydrolases"/>
    <property type="match status" value="1"/>
</dbReference>
<protein>
    <submittedName>
        <fullName evidence="10">Uncharacterized protein</fullName>
    </submittedName>
</protein>
<proteinExistence type="inferred from homology"/>
<keyword evidence="6 9" id="KW-0732">Signal</keyword>
<keyword evidence="7" id="KW-1015">Disulfide bond</keyword>
<gene>
    <name evidence="10" type="ORF">K2173_008063</name>
</gene>
<evidence type="ECO:0000313" key="11">
    <source>
        <dbReference type="Proteomes" id="UP001159364"/>
    </source>
</evidence>
<sequence>MAVSGAVNSSCFVLLLFLQFGLQLADARSLVKSLPGYRGPLPFKLETGYIGVGEADEVQLFYYFVESQGNPKEDPLMLWLTGGPGCSAFSGLVFEIGPLKFKVAEYNGSLPTLVLNTHSWTQVSNIIFVDMPVGTGFSYAKTFAASQTSDLQQVSQADQFLRKWLIDHPQFLSNPAYIGGDSYSGIFIPAIAQQISNGSEEGIIPFINLKGILAGNPLTDSSFDRNSKIPFAHGMGLISDELYEVLKSDCRGEYRNVDPSNTECIKHVQTYDELVSGINPGHILEAHCTFASPRPIEPLAKRTSQSRELLELEEEDLPKIGCRTYSYLLCKYWMNNNIVFKALRVRKGPVKTWKRCNYGLPYTKNVKSSIKYHEYLAKKGYRSLIYSGDHDLVIPFIGTQAWIRSLNYSLVDDWRPWYVEGQVGGYTRTYANGLTFATLKGGGHTAPEYKPAEAFAMYKRWMTEKPL</sequence>
<dbReference type="InterPro" id="IPR001563">
    <property type="entry name" value="Peptidase_S10"/>
</dbReference>
<evidence type="ECO:0000256" key="6">
    <source>
        <dbReference type="ARBA" id="ARBA00022729"/>
    </source>
</evidence>
<dbReference type="FunFam" id="3.40.50.11320:FF:000002">
    <property type="entry name" value="Carboxypeptidase"/>
    <property type="match status" value="1"/>
</dbReference>
<dbReference type="FunFam" id="3.40.50.12670:FF:000001">
    <property type="entry name" value="Carboxypeptidase"/>
    <property type="match status" value="1"/>
</dbReference>
<dbReference type="GO" id="GO:0016752">
    <property type="term" value="F:sinapoyltransferase activity"/>
    <property type="evidence" value="ECO:0007669"/>
    <property type="project" value="UniProtKB-ARBA"/>
</dbReference>
<name>A0AAV8T8J0_9ROSI</name>
<comment type="subcellular location">
    <subcellularLocation>
        <location evidence="1">Secreted</location>
    </subcellularLocation>
</comment>
<evidence type="ECO:0000256" key="2">
    <source>
        <dbReference type="ARBA" id="ARBA00009431"/>
    </source>
</evidence>
<dbReference type="Gene3D" id="3.40.50.1820">
    <property type="entry name" value="alpha/beta hydrolase"/>
    <property type="match status" value="1"/>
</dbReference>
<dbReference type="InterPro" id="IPR029058">
    <property type="entry name" value="AB_hydrolase_fold"/>
</dbReference>
<dbReference type="GO" id="GO:0006508">
    <property type="term" value="P:proteolysis"/>
    <property type="evidence" value="ECO:0007669"/>
    <property type="project" value="UniProtKB-KW"/>
</dbReference>
<dbReference type="GO" id="GO:0019748">
    <property type="term" value="P:secondary metabolic process"/>
    <property type="evidence" value="ECO:0007669"/>
    <property type="project" value="UniProtKB-ARBA"/>
</dbReference>
<evidence type="ECO:0000256" key="5">
    <source>
        <dbReference type="ARBA" id="ARBA00022670"/>
    </source>
</evidence>
<keyword evidence="3" id="KW-0964">Secreted</keyword>
<dbReference type="PRINTS" id="PR00724">
    <property type="entry name" value="CRBOXYPTASEC"/>
</dbReference>
<comment type="caution">
    <text evidence="10">The sequence shown here is derived from an EMBL/GenBank/DDBJ whole genome shotgun (WGS) entry which is preliminary data.</text>
</comment>
<keyword evidence="11" id="KW-1185">Reference proteome</keyword>
<evidence type="ECO:0000256" key="7">
    <source>
        <dbReference type="ARBA" id="ARBA00023157"/>
    </source>
</evidence>